<gene>
    <name evidence="1" type="ORF">MLD38_026960</name>
</gene>
<protein>
    <submittedName>
        <fullName evidence="1">Uncharacterized protein</fullName>
    </submittedName>
</protein>
<dbReference type="Proteomes" id="UP001057402">
    <property type="component" value="Chromosome 7"/>
</dbReference>
<proteinExistence type="predicted"/>
<accession>A0ACB9P6G2</accession>
<keyword evidence="2" id="KW-1185">Reference proteome</keyword>
<organism evidence="1 2">
    <name type="scientific">Melastoma candidum</name>
    <dbReference type="NCBI Taxonomy" id="119954"/>
    <lineage>
        <taxon>Eukaryota</taxon>
        <taxon>Viridiplantae</taxon>
        <taxon>Streptophyta</taxon>
        <taxon>Embryophyta</taxon>
        <taxon>Tracheophyta</taxon>
        <taxon>Spermatophyta</taxon>
        <taxon>Magnoliopsida</taxon>
        <taxon>eudicotyledons</taxon>
        <taxon>Gunneridae</taxon>
        <taxon>Pentapetalae</taxon>
        <taxon>rosids</taxon>
        <taxon>malvids</taxon>
        <taxon>Myrtales</taxon>
        <taxon>Melastomataceae</taxon>
        <taxon>Melastomatoideae</taxon>
        <taxon>Melastomateae</taxon>
        <taxon>Melastoma</taxon>
    </lineage>
</organism>
<evidence type="ECO:0000313" key="1">
    <source>
        <dbReference type="EMBL" id="KAI4342320.1"/>
    </source>
</evidence>
<sequence length="152" mass="17173">MDKWSGLSRRVSTDSLHAQITKRRSWDGVNNLKREDMFASPLLRHKLMPVPMTRSCDCLKIKSQDSEKRAYPSRKSSEDTIHWDSLPPELVNLGKEVLQQRDAAVLTAAQALQEAAAADRLIRCLSSYTELQSKPSDDGQPSVEKFFGLQDD</sequence>
<reference evidence="2" key="1">
    <citation type="journal article" date="2023" name="Front. Plant Sci.">
        <title>Chromosomal-level genome assembly of Melastoma candidum provides insights into trichome evolution.</title>
        <authorList>
            <person name="Zhong Y."/>
            <person name="Wu W."/>
            <person name="Sun C."/>
            <person name="Zou P."/>
            <person name="Liu Y."/>
            <person name="Dai S."/>
            <person name="Zhou R."/>
        </authorList>
    </citation>
    <scope>NUCLEOTIDE SEQUENCE [LARGE SCALE GENOMIC DNA]</scope>
</reference>
<dbReference type="EMBL" id="CM042886">
    <property type="protein sequence ID" value="KAI4342320.1"/>
    <property type="molecule type" value="Genomic_DNA"/>
</dbReference>
<comment type="caution">
    <text evidence="1">The sequence shown here is derived from an EMBL/GenBank/DDBJ whole genome shotgun (WGS) entry which is preliminary data.</text>
</comment>
<name>A0ACB9P6G2_9MYRT</name>
<evidence type="ECO:0000313" key="2">
    <source>
        <dbReference type="Proteomes" id="UP001057402"/>
    </source>
</evidence>